<reference evidence="2 3" key="1">
    <citation type="journal article" date="2005" name="PLoS Biol.">
        <title>The genomes of Oryza sativa: a history of duplications.</title>
        <authorList>
            <person name="Yu J."/>
            <person name="Wang J."/>
            <person name="Lin W."/>
            <person name="Li S."/>
            <person name="Li H."/>
            <person name="Zhou J."/>
            <person name="Ni P."/>
            <person name="Dong W."/>
            <person name="Hu S."/>
            <person name="Zeng C."/>
            <person name="Zhang J."/>
            <person name="Zhang Y."/>
            <person name="Li R."/>
            <person name="Xu Z."/>
            <person name="Li S."/>
            <person name="Li X."/>
            <person name="Zheng H."/>
            <person name="Cong L."/>
            <person name="Lin L."/>
            <person name="Yin J."/>
            <person name="Geng J."/>
            <person name="Li G."/>
            <person name="Shi J."/>
            <person name="Liu J."/>
            <person name="Lv H."/>
            <person name="Li J."/>
            <person name="Wang J."/>
            <person name="Deng Y."/>
            <person name="Ran L."/>
            <person name="Shi X."/>
            <person name="Wang X."/>
            <person name="Wu Q."/>
            <person name="Li C."/>
            <person name="Ren X."/>
            <person name="Wang J."/>
            <person name="Wang X."/>
            <person name="Li D."/>
            <person name="Liu D."/>
            <person name="Zhang X."/>
            <person name="Ji Z."/>
            <person name="Zhao W."/>
            <person name="Sun Y."/>
            <person name="Zhang Z."/>
            <person name="Bao J."/>
            <person name="Han Y."/>
            <person name="Dong L."/>
            <person name="Ji J."/>
            <person name="Chen P."/>
            <person name="Wu S."/>
            <person name="Liu J."/>
            <person name="Xiao Y."/>
            <person name="Bu D."/>
            <person name="Tan J."/>
            <person name="Yang L."/>
            <person name="Ye C."/>
            <person name="Zhang J."/>
            <person name="Xu J."/>
            <person name="Zhou Y."/>
            <person name="Yu Y."/>
            <person name="Zhang B."/>
            <person name="Zhuang S."/>
            <person name="Wei H."/>
            <person name="Liu B."/>
            <person name="Lei M."/>
            <person name="Yu H."/>
            <person name="Li Y."/>
            <person name="Xu H."/>
            <person name="Wei S."/>
            <person name="He X."/>
            <person name="Fang L."/>
            <person name="Zhang Z."/>
            <person name="Zhang Y."/>
            <person name="Huang X."/>
            <person name="Su Z."/>
            <person name="Tong W."/>
            <person name="Li J."/>
            <person name="Tong Z."/>
            <person name="Li S."/>
            <person name="Ye J."/>
            <person name="Wang L."/>
            <person name="Fang L."/>
            <person name="Lei T."/>
            <person name="Chen C."/>
            <person name="Chen H."/>
            <person name="Xu Z."/>
            <person name="Li H."/>
            <person name="Huang H."/>
            <person name="Zhang F."/>
            <person name="Xu H."/>
            <person name="Li N."/>
            <person name="Zhao C."/>
            <person name="Li S."/>
            <person name="Dong L."/>
            <person name="Huang Y."/>
            <person name="Li L."/>
            <person name="Xi Y."/>
            <person name="Qi Q."/>
            <person name="Li W."/>
            <person name="Zhang B."/>
            <person name="Hu W."/>
            <person name="Zhang Y."/>
            <person name="Tian X."/>
            <person name="Jiao Y."/>
            <person name="Liang X."/>
            <person name="Jin J."/>
            <person name="Gao L."/>
            <person name="Zheng W."/>
            <person name="Hao B."/>
            <person name="Liu S."/>
            <person name="Wang W."/>
            <person name="Yuan L."/>
            <person name="Cao M."/>
            <person name="McDermott J."/>
            <person name="Samudrala R."/>
            <person name="Wang J."/>
            <person name="Wong G.K."/>
            <person name="Yang H."/>
        </authorList>
    </citation>
    <scope>NUCLEOTIDE SEQUENCE [LARGE SCALE GENOMIC DNA]</scope>
    <source>
        <strain evidence="3">cv. 93-11</strain>
    </source>
</reference>
<dbReference type="AlphaFoldDB" id="A2Z6S6"/>
<protein>
    <submittedName>
        <fullName evidence="2">Uncharacterized protein</fullName>
    </submittedName>
</protein>
<evidence type="ECO:0000313" key="3">
    <source>
        <dbReference type="Proteomes" id="UP000007015"/>
    </source>
</evidence>
<feature type="region of interest" description="Disordered" evidence="1">
    <location>
        <begin position="99"/>
        <end position="134"/>
    </location>
</feature>
<keyword evidence="3" id="KW-1185">Reference proteome</keyword>
<proteinExistence type="predicted"/>
<dbReference type="EMBL" id="CM000135">
    <property type="protein sequence ID" value="EAY78310.1"/>
    <property type="molecule type" value="Genomic_DNA"/>
</dbReference>
<sequence length="134" mass="14907">MPTTEDALQFLQNLARKKEEAESNCNLLGTRNQKVLNQDKIGLDMFDVLFESISNQILVAGCSQRTRSTEQLCWSKIGPGKKCKCGADVLQVTVLQKKSRDQGCKRSPTTAVLPAEEHKQRAKPKGGKKEGQLY</sequence>
<dbReference type="Gramene" id="BGIOSGA032019-TA">
    <property type="protein sequence ID" value="BGIOSGA032019-PA"/>
    <property type="gene ID" value="BGIOSGA032019"/>
</dbReference>
<organism evidence="2 3">
    <name type="scientific">Oryza sativa subsp. indica</name>
    <name type="common">Rice</name>
    <dbReference type="NCBI Taxonomy" id="39946"/>
    <lineage>
        <taxon>Eukaryota</taxon>
        <taxon>Viridiplantae</taxon>
        <taxon>Streptophyta</taxon>
        <taxon>Embryophyta</taxon>
        <taxon>Tracheophyta</taxon>
        <taxon>Spermatophyta</taxon>
        <taxon>Magnoliopsida</taxon>
        <taxon>Liliopsida</taxon>
        <taxon>Poales</taxon>
        <taxon>Poaceae</taxon>
        <taxon>BOP clade</taxon>
        <taxon>Oryzoideae</taxon>
        <taxon>Oryzeae</taxon>
        <taxon>Oryzinae</taxon>
        <taxon>Oryza</taxon>
        <taxon>Oryza sativa</taxon>
    </lineage>
</organism>
<evidence type="ECO:0000256" key="1">
    <source>
        <dbReference type="SAM" id="MobiDB-lite"/>
    </source>
</evidence>
<name>A2Z6S6_ORYSI</name>
<dbReference type="HOGENOM" id="CLU_1899639_0_0_1"/>
<accession>A2Z6S6</accession>
<dbReference type="Proteomes" id="UP000007015">
    <property type="component" value="Chromosome 10"/>
</dbReference>
<gene>
    <name evidence="2" type="ORF">OsI_33357</name>
</gene>
<evidence type="ECO:0000313" key="2">
    <source>
        <dbReference type="EMBL" id="EAY78310.1"/>
    </source>
</evidence>